<dbReference type="GO" id="GO:0016787">
    <property type="term" value="F:hydrolase activity"/>
    <property type="evidence" value="ECO:0007669"/>
    <property type="project" value="UniProtKB-KW"/>
</dbReference>
<evidence type="ECO:0000313" key="3">
    <source>
        <dbReference type="Proteomes" id="UP000291097"/>
    </source>
</evidence>
<dbReference type="PANTHER" id="PTHR10151">
    <property type="entry name" value="ECTONUCLEOTIDE PYROPHOSPHATASE/PHOSPHODIESTERASE"/>
    <property type="match status" value="1"/>
</dbReference>
<dbReference type="PANTHER" id="PTHR10151:SF120">
    <property type="entry name" value="BIS(5'-ADENOSYL)-TRIPHOSPHATASE"/>
    <property type="match status" value="1"/>
</dbReference>
<dbReference type="Proteomes" id="UP000291097">
    <property type="component" value="Unassembled WGS sequence"/>
</dbReference>
<dbReference type="OrthoDB" id="198670at2157"/>
<proteinExistence type="predicted"/>
<sequence>MTVYVVGLDGADWSLLRPWMEEEYLPTFDRILNEGVAGDLKSTLPPVTFPAWKCYSTGKTPGKLGVYEWFAYDKDAHEISANDASDFRSREYWDVLAERGHRVGVINMPTTHPPDDGTQTTDGGRTFIVAGSPASERKRFTAPDSLKEDLLEAIPDYRVKPDLVLDEATPDELVDEATTLFEQRFRAATWLADEKDCDLVHTTLFATDTLQHRLWDRPQKLRAAYEYIDDLLADLLERDDAEAVVLLSDHGFQKIDEIFLVNQWLLDRGDLVIEESETRDVLSSVGLTKERLKRFVARLGLVNLAQSMIPESVQRFFPSESGRVAIQDAKIDWGQTKAISLGRGPIYINRDAFAKDNAADRYAADLAADLEDQKTPTGDPVVTAVYDPTDIYTGDQPRGPDLLVEYAPAIDAPESIGGEVFGETTEWLATHRRTGVFAAWGDNIADEATDIELYDLAPTLLHYFGVPVPEDVDGDVRFDVLTGDPAARSVDQGPPTATGTDRREVGPEVEETLRELGYME</sequence>
<name>A0A482YH06_9EURY</name>
<accession>A0A482YH06</accession>
<keyword evidence="2" id="KW-0378">Hydrolase</keyword>
<dbReference type="Gene3D" id="3.40.720.10">
    <property type="entry name" value="Alkaline Phosphatase, subunit A"/>
    <property type="match status" value="2"/>
</dbReference>
<reference evidence="2 3" key="1">
    <citation type="submission" date="2019-02" db="EMBL/GenBank/DDBJ databases">
        <title>Genomic Encyclopedia of Archaeal and Bacterial Type Strains, Phase II (KMG-II): from individual species to whole genera.</title>
        <authorList>
            <person name="Goeker M."/>
        </authorList>
    </citation>
    <scope>NUCLEOTIDE SEQUENCE [LARGE SCALE GENOMIC DNA]</scope>
    <source>
        <strain evidence="2 3">DSM 18328</strain>
    </source>
</reference>
<dbReference type="SUPFAM" id="SSF53649">
    <property type="entry name" value="Alkaline phosphatase-like"/>
    <property type="match status" value="1"/>
</dbReference>
<feature type="region of interest" description="Disordered" evidence="1">
    <location>
        <begin position="484"/>
        <end position="508"/>
    </location>
</feature>
<evidence type="ECO:0000256" key="1">
    <source>
        <dbReference type="SAM" id="MobiDB-lite"/>
    </source>
</evidence>
<evidence type="ECO:0000313" key="2">
    <source>
        <dbReference type="EMBL" id="RZV11162.1"/>
    </source>
</evidence>
<comment type="caution">
    <text evidence="2">The sequence shown here is derived from an EMBL/GenBank/DDBJ whole genome shotgun (WGS) entry which is preliminary data.</text>
</comment>
<dbReference type="RefSeq" id="WP_130500526.1">
    <property type="nucleotide sequence ID" value="NZ_SHMP01000004.1"/>
</dbReference>
<organism evidence="2 3">
    <name type="scientific">Natrinema hispanicum</name>
    <dbReference type="NCBI Taxonomy" id="392421"/>
    <lineage>
        <taxon>Archaea</taxon>
        <taxon>Methanobacteriati</taxon>
        <taxon>Methanobacteriota</taxon>
        <taxon>Stenosarchaea group</taxon>
        <taxon>Halobacteria</taxon>
        <taxon>Halobacteriales</taxon>
        <taxon>Natrialbaceae</taxon>
        <taxon>Natrinema</taxon>
    </lineage>
</organism>
<protein>
    <submittedName>
        <fullName evidence="2">Putative AlkP superfamily phosphohydrolase/phosphomutase</fullName>
    </submittedName>
</protein>
<dbReference type="EMBL" id="SHMP01000004">
    <property type="protein sequence ID" value="RZV11162.1"/>
    <property type="molecule type" value="Genomic_DNA"/>
</dbReference>
<dbReference type="AlphaFoldDB" id="A0A482YH06"/>
<dbReference type="Pfam" id="PF01663">
    <property type="entry name" value="Phosphodiest"/>
    <property type="match status" value="1"/>
</dbReference>
<dbReference type="InterPro" id="IPR017850">
    <property type="entry name" value="Alkaline_phosphatase_core_sf"/>
</dbReference>
<dbReference type="InterPro" id="IPR002591">
    <property type="entry name" value="Phosphodiest/P_Trfase"/>
</dbReference>
<gene>
    <name evidence="2" type="ORF">BDK88_2399</name>
</gene>